<keyword evidence="1" id="KW-1133">Transmembrane helix</keyword>
<keyword evidence="1" id="KW-0472">Membrane</keyword>
<keyword evidence="1" id="KW-0812">Transmembrane</keyword>
<gene>
    <name evidence="2" type="ORF">GCM10022405_37250</name>
</gene>
<reference evidence="3" key="1">
    <citation type="journal article" date="2019" name="Int. J. Syst. Evol. Microbiol.">
        <title>The Global Catalogue of Microorganisms (GCM) 10K type strain sequencing project: providing services to taxonomists for standard genome sequencing and annotation.</title>
        <authorList>
            <consortium name="The Broad Institute Genomics Platform"/>
            <consortium name="The Broad Institute Genome Sequencing Center for Infectious Disease"/>
            <person name="Wu L."/>
            <person name="Ma J."/>
        </authorList>
    </citation>
    <scope>NUCLEOTIDE SEQUENCE [LARGE SCALE GENOMIC DNA]</scope>
    <source>
        <strain evidence="3">JCM 17201</strain>
    </source>
</reference>
<dbReference type="Proteomes" id="UP001499994">
    <property type="component" value="Unassembled WGS sequence"/>
</dbReference>
<dbReference type="InterPro" id="IPR004316">
    <property type="entry name" value="SWEET_rpt"/>
</dbReference>
<evidence type="ECO:0000256" key="1">
    <source>
        <dbReference type="SAM" id="Phobius"/>
    </source>
</evidence>
<feature type="transmembrane region" description="Helical" evidence="1">
    <location>
        <begin position="55"/>
        <end position="74"/>
    </location>
</feature>
<evidence type="ECO:0000313" key="3">
    <source>
        <dbReference type="Proteomes" id="UP001499994"/>
    </source>
</evidence>
<dbReference type="Pfam" id="PF03083">
    <property type="entry name" value="MtN3_slv"/>
    <property type="match status" value="1"/>
</dbReference>
<comment type="caution">
    <text evidence="2">The sequence shown here is derived from an EMBL/GenBank/DDBJ whole genome shotgun (WGS) entry which is preliminary data.</text>
</comment>
<feature type="transmembrane region" description="Helical" evidence="1">
    <location>
        <begin position="86"/>
        <end position="103"/>
    </location>
</feature>
<keyword evidence="3" id="KW-1185">Reference proteome</keyword>
<feature type="transmembrane region" description="Helical" evidence="1">
    <location>
        <begin position="31"/>
        <end position="48"/>
    </location>
</feature>
<dbReference type="EMBL" id="BAABDG010000008">
    <property type="protein sequence ID" value="GAA3908682.1"/>
    <property type="molecule type" value="Genomic_DNA"/>
</dbReference>
<sequence>MKSILIVVFTIAAAMLSIIFLSPWPFALGTLAAWVTTGSFCLQVLHIIKNKDTTGISLGMYAALFFGVSCWTFYGFKMHDVPVMSANGITALLAFAVIVLKLYHEKALVIKLPGKKNKAPRPQIRSLNWSHNATPPAMIKRGLEDKLS</sequence>
<protein>
    <recommendedName>
        <fullName evidence="4">MtN3 and saliva related transmembrane protein</fullName>
    </recommendedName>
</protein>
<name>A0ABP7LUB1_9GAMM</name>
<evidence type="ECO:0000313" key="2">
    <source>
        <dbReference type="EMBL" id="GAA3908682.1"/>
    </source>
</evidence>
<evidence type="ECO:0008006" key="4">
    <source>
        <dbReference type="Google" id="ProtNLM"/>
    </source>
</evidence>
<accession>A0ABP7LUB1</accession>
<proteinExistence type="predicted"/>
<dbReference type="RefSeq" id="WP_346082448.1">
    <property type="nucleotide sequence ID" value="NZ_BAABDG010000008.1"/>
</dbReference>
<organism evidence="2 3">
    <name type="scientific">Gibbsiella dentisursi</name>
    <dbReference type="NCBI Taxonomy" id="796890"/>
    <lineage>
        <taxon>Bacteria</taxon>
        <taxon>Pseudomonadati</taxon>
        <taxon>Pseudomonadota</taxon>
        <taxon>Gammaproteobacteria</taxon>
        <taxon>Enterobacterales</taxon>
        <taxon>Yersiniaceae</taxon>
        <taxon>Gibbsiella</taxon>
    </lineage>
</organism>
<dbReference type="Gene3D" id="1.20.1280.290">
    <property type="match status" value="1"/>
</dbReference>